<dbReference type="PANTHER" id="PTHR43592">
    <property type="entry name" value="CAAX AMINO TERMINAL PROTEASE"/>
    <property type="match status" value="1"/>
</dbReference>
<feature type="transmembrane region" description="Helical" evidence="1">
    <location>
        <begin position="153"/>
        <end position="170"/>
    </location>
</feature>
<dbReference type="InterPro" id="IPR003675">
    <property type="entry name" value="Rce1/LyrA-like_dom"/>
</dbReference>
<feature type="transmembrane region" description="Helical" evidence="1">
    <location>
        <begin position="66"/>
        <end position="85"/>
    </location>
</feature>
<keyword evidence="1" id="KW-0812">Transmembrane</keyword>
<feature type="transmembrane region" description="Helical" evidence="1">
    <location>
        <begin position="267"/>
        <end position="286"/>
    </location>
</feature>
<feature type="transmembrane region" description="Helical" evidence="1">
    <location>
        <begin position="20"/>
        <end position="45"/>
    </location>
</feature>
<reference evidence="3 4" key="1">
    <citation type="submission" date="2022-10" db="EMBL/GenBank/DDBJ databases">
        <title>Chitinophaga nivalis PC15 sp. nov., isolated from Pyeongchang county, South Korea.</title>
        <authorList>
            <person name="Trinh H.N."/>
        </authorList>
    </citation>
    <scope>NUCLEOTIDE SEQUENCE [LARGE SCALE GENOMIC DNA]</scope>
    <source>
        <strain evidence="3 4">PC14</strain>
    </source>
</reference>
<keyword evidence="4" id="KW-1185">Reference proteome</keyword>
<proteinExistence type="predicted"/>
<evidence type="ECO:0000313" key="3">
    <source>
        <dbReference type="EMBL" id="MCW3487818.1"/>
    </source>
</evidence>
<dbReference type="Proteomes" id="UP001207742">
    <property type="component" value="Unassembled WGS sequence"/>
</dbReference>
<feature type="domain" description="CAAX prenyl protease 2/Lysostaphin resistance protein A-like" evidence="2">
    <location>
        <begin position="156"/>
        <end position="243"/>
    </location>
</feature>
<dbReference type="GO" id="GO:0008237">
    <property type="term" value="F:metallopeptidase activity"/>
    <property type="evidence" value="ECO:0007669"/>
    <property type="project" value="UniProtKB-KW"/>
</dbReference>
<gene>
    <name evidence="3" type="ORF">OL497_28260</name>
</gene>
<keyword evidence="3" id="KW-0645">Protease</keyword>
<protein>
    <submittedName>
        <fullName evidence="3">CPBP family intramembrane metalloprotease</fullName>
    </submittedName>
</protein>
<dbReference type="Pfam" id="PF02517">
    <property type="entry name" value="Rce1-like"/>
    <property type="match status" value="1"/>
</dbReference>
<evidence type="ECO:0000256" key="1">
    <source>
        <dbReference type="SAM" id="Phobius"/>
    </source>
</evidence>
<dbReference type="PANTHER" id="PTHR43592:SF15">
    <property type="entry name" value="CAAX AMINO TERMINAL PROTEASE FAMILY PROTEIN"/>
    <property type="match status" value="1"/>
</dbReference>
<feature type="transmembrane region" description="Helical" evidence="1">
    <location>
        <begin position="190"/>
        <end position="208"/>
    </location>
</feature>
<name>A0ABT3IV10_9BACT</name>
<evidence type="ECO:0000259" key="2">
    <source>
        <dbReference type="Pfam" id="PF02517"/>
    </source>
</evidence>
<accession>A0ABT3IV10</accession>
<feature type="transmembrane region" description="Helical" evidence="1">
    <location>
        <begin position="215"/>
        <end position="240"/>
    </location>
</feature>
<keyword evidence="1" id="KW-1133">Transmembrane helix</keyword>
<comment type="caution">
    <text evidence="3">The sequence shown here is derived from an EMBL/GenBank/DDBJ whole genome shotgun (WGS) entry which is preliminary data.</text>
</comment>
<dbReference type="EMBL" id="JAPDNS010000002">
    <property type="protein sequence ID" value="MCW3487818.1"/>
    <property type="molecule type" value="Genomic_DNA"/>
</dbReference>
<keyword evidence="3" id="KW-0482">Metalloprotease</keyword>
<dbReference type="RefSeq" id="WP_264734622.1">
    <property type="nucleotide sequence ID" value="NZ_JAPDNR010000001.1"/>
</dbReference>
<keyword evidence="3" id="KW-0378">Hydrolase</keyword>
<feature type="transmembrane region" description="Helical" evidence="1">
    <location>
        <begin position="100"/>
        <end position="121"/>
    </location>
</feature>
<evidence type="ECO:0000313" key="4">
    <source>
        <dbReference type="Proteomes" id="UP001207742"/>
    </source>
</evidence>
<keyword evidence="1" id="KW-0472">Membrane</keyword>
<sequence length="312" mass="34761">MTGYLKQSPNFLQFVTFLGFFFGFFFLYIFALGSILPALTGHTIVEIQNGDLTDPNLIGYLKITQLLYTIVVYFVPAAVFAYLWQPEPMRYLGLHTFPKAWPLVLGLMALICVLPFVGLTAEWNQTWKVPKEAREMQAQAEKLIQVMLRMPRLSDLFINLLLVSVVPAIGEELFFRGVLQRLILNSTRKVWLSVVITALVFSAIHGEMLGFMPRVVLGIILGAVYVISGNLWLAILVHVLNNGSQVVWMYLFQHGATTSDPAKDTPVSIWLAAVSLLVTAGLLWALQKKSPDVNMLAPVGAAAEETDEAEMD</sequence>
<organism evidence="3 4">
    <name type="scientific">Chitinophaga nivalis</name>
    <dbReference type="NCBI Taxonomy" id="2991709"/>
    <lineage>
        <taxon>Bacteria</taxon>
        <taxon>Pseudomonadati</taxon>
        <taxon>Bacteroidota</taxon>
        <taxon>Chitinophagia</taxon>
        <taxon>Chitinophagales</taxon>
        <taxon>Chitinophagaceae</taxon>
        <taxon>Chitinophaga</taxon>
    </lineage>
</organism>